<proteinExistence type="predicted"/>
<dbReference type="Proteomes" id="UP000175893">
    <property type="component" value="Chromosome"/>
</dbReference>
<dbReference type="RefSeq" id="WP_024524950.1">
    <property type="nucleotide sequence ID" value="NZ_CP016043.1"/>
</dbReference>
<keyword evidence="3" id="KW-0808">Transferase</keyword>
<dbReference type="InterPro" id="IPR013217">
    <property type="entry name" value="Methyltransf_12"/>
</dbReference>
<reference evidence="3 5" key="2">
    <citation type="submission" date="2018-06" db="EMBL/GenBank/DDBJ databases">
        <authorList>
            <consortium name="Pathogen Informatics"/>
            <person name="Doyle S."/>
        </authorList>
    </citation>
    <scope>NUCLEOTIDE SEQUENCE [LARGE SCALE GENOMIC DNA]</scope>
    <source>
        <strain evidence="3 5">NCTC12121</strain>
    </source>
</reference>
<evidence type="ECO:0000313" key="3">
    <source>
        <dbReference type="EMBL" id="STC90510.1"/>
    </source>
</evidence>
<feature type="domain" description="Methyltransferase type 12" evidence="1">
    <location>
        <begin position="58"/>
        <end position="151"/>
    </location>
</feature>
<keyword evidence="3" id="KW-0489">Methyltransferase</keyword>
<dbReference type="Pfam" id="PF08242">
    <property type="entry name" value="Methyltransf_12"/>
    <property type="match status" value="1"/>
</dbReference>
<protein>
    <submittedName>
        <fullName evidence="2 3">Methyltransferase</fullName>
    </submittedName>
</protein>
<dbReference type="GO" id="GO:0008168">
    <property type="term" value="F:methyltransferase activity"/>
    <property type="evidence" value="ECO:0007669"/>
    <property type="project" value="UniProtKB-KW"/>
</dbReference>
<name>A0A376DJQ3_9GAMM</name>
<dbReference type="EMBL" id="CP016043">
    <property type="protein sequence ID" value="AOV97667.1"/>
    <property type="molecule type" value="Genomic_DNA"/>
</dbReference>
<dbReference type="KEGG" id="eho:A9798_12385"/>
<evidence type="ECO:0000313" key="4">
    <source>
        <dbReference type="Proteomes" id="UP000175893"/>
    </source>
</evidence>
<dbReference type="GO" id="GO:0032259">
    <property type="term" value="P:methylation"/>
    <property type="evidence" value="ECO:0007669"/>
    <property type="project" value="UniProtKB-KW"/>
</dbReference>
<dbReference type="AlphaFoldDB" id="A0A376DJQ3"/>
<organism evidence="3 5">
    <name type="scientific">Edwardsiella hoshinae</name>
    <dbReference type="NCBI Taxonomy" id="93378"/>
    <lineage>
        <taxon>Bacteria</taxon>
        <taxon>Pseudomonadati</taxon>
        <taxon>Pseudomonadota</taxon>
        <taxon>Gammaproteobacteria</taxon>
        <taxon>Enterobacterales</taxon>
        <taxon>Hafniaceae</taxon>
        <taxon>Edwardsiella</taxon>
    </lineage>
</organism>
<dbReference type="SUPFAM" id="SSF53335">
    <property type="entry name" value="S-adenosyl-L-methionine-dependent methyltransferases"/>
    <property type="match status" value="1"/>
</dbReference>
<keyword evidence="4" id="KW-1185">Reference proteome</keyword>
<dbReference type="OrthoDB" id="9805585at2"/>
<evidence type="ECO:0000313" key="5">
    <source>
        <dbReference type="Proteomes" id="UP000255248"/>
    </source>
</evidence>
<evidence type="ECO:0000259" key="1">
    <source>
        <dbReference type="Pfam" id="PF08242"/>
    </source>
</evidence>
<dbReference type="Proteomes" id="UP000255248">
    <property type="component" value="Unassembled WGS sequence"/>
</dbReference>
<sequence>MLNAVVSTVRPYLKHQIGYVRQFIQSPRTFGTLVPSSPWLCQRMAAQADWTRANRVAELGAGDGVLTRHLLDRLAPDARLDAWEIQPELAEQLRGLAERDPRLQVITRSAARLERHYDVIFSCLPLLSLPRITRLRILHQVRERLHPGGVFIQFQYSSWSEQLLSRYFAWQRVYEVRNIPPAWIYVCRPQGEKCQRSEGGGQQPGQVG</sequence>
<dbReference type="Gene3D" id="3.40.50.150">
    <property type="entry name" value="Vaccinia Virus protein VP39"/>
    <property type="match status" value="1"/>
</dbReference>
<accession>A0A376DJQ3</accession>
<gene>
    <name evidence="2" type="ORF">A9798_12385</name>
    <name evidence="3" type="ORF">NCTC12121_02630</name>
</gene>
<evidence type="ECO:0000313" key="2">
    <source>
        <dbReference type="EMBL" id="AOV97667.1"/>
    </source>
</evidence>
<reference evidence="2 4" key="1">
    <citation type="submission" date="2016-06" db="EMBL/GenBank/DDBJ databases">
        <title>Complete genome sequence of Edwardsiella hoshinae ATCC 35051.</title>
        <authorList>
            <person name="Reichley S.R."/>
            <person name="Waldbieser G.C."/>
            <person name="Lawrence M.L."/>
            <person name="Griffin M.J."/>
        </authorList>
    </citation>
    <scope>NUCLEOTIDE SEQUENCE [LARGE SCALE GENOMIC DNA]</scope>
    <source>
        <strain evidence="2 4">ATCC 35051</strain>
    </source>
</reference>
<dbReference type="CDD" id="cd02440">
    <property type="entry name" value="AdoMet_MTases"/>
    <property type="match status" value="1"/>
</dbReference>
<dbReference type="EMBL" id="UFXZ01000001">
    <property type="protein sequence ID" value="STC90510.1"/>
    <property type="molecule type" value="Genomic_DNA"/>
</dbReference>
<dbReference type="InterPro" id="IPR029063">
    <property type="entry name" value="SAM-dependent_MTases_sf"/>
</dbReference>